<protein>
    <recommendedName>
        <fullName evidence="6">Enoyl reductase (ER) domain-containing protein</fullName>
    </recommendedName>
</protein>
<dbReference type="InParanoid" id="W2RLS0"/>
<sequence length="331" mass="35774">MVDFTVYKGSSNGAITKATTSRPIHPHEVLVRITHSGLCGTDVHFKHVSQGLGHEGAGVVEQVGSAVTLHATGDRVGWGYNHFSCGHCKQCLRGADTLCPERKMYGAADLDQGSMGSHAVWHEGFVYKIPEGIDNAHAAPLQCGGATVFSALQLYGVKSTERVGVLGVGGLGHLAIQYARAFGCEVVVFSGTDSKREEAMRLGAKEFYAMKGVKEGELQCRPVDHLLVCTSEMPDWKLYLPLMAPGGAIYPLTVSFGNLDIPVMPVILAALRIQGSLVADRQTHREMLEFSAFHGIKPMINEFKMNEKGIEEAFRVLGSGDMKYRGVLVAE</sequence>
<dbReference type="HOGENOM" id="CLU_026673_20_2_1"/>
<organism evidence="7 8">
    <name type="scientific">Cyphellophora europaea (strain CBS 101466)</name>
    <name type="common">Phialophora europaea</name>
    <dbReference type="NCBI Taxonomy" id="1220924"/>
    <lineage>
        <taxon>Eukaryota</taxon>
        <taxon>Fungi</taxon>
        <taxon>Dikarya</taxon>
        <taxon>Ascomycota</taxon>
        <taxon>Pezizomycotina</taxon>
        <taxon>Eurotiomycetes</taxon>
        <taxon>Chaetothyriomycetidae</taxon>
        <taxon>Chaetothyriales</taxon>
        <taxon>Cyphellophoraceae</taxon>
        <taxon>Cyphellophora</taxon>
    </lineage>
</organism>
<dbReference type="Pfam" id="PF00107">
    <property type="entry name" value="ADH_zinc_N"/>
    <property type="match status" value="1"/>
</dbReference>
<dbReference type="Pfam" id="PF08240">
    <property type="entry name" value="ADH_N"/>
    <property type="match status" value="1"/>
</dbReference>
<feature type="domain" description="Enoyl reductase (ER)" evidence="6">
    <location>
        <begin position="9"/>
        <end position="330"/>
    </location>
</feature>
<dbReference type="Proteomes" id="UP000030752">
    <property type="component" value="Unassembled WGS sequence"/>
</dbReference>
<dbReference type="GeneID" id="19975781"/>
<dbReference type="GO" id="GO:0016616">
    <property type="term" value="F:oxidoreductase activity, acting on the CH-OH group of donors, NAD or NADP as acceptor"/>
    <property type="evidence" value="ECO:0007669"/>
    <property type="project" value="InterPro"/>
</dbReference>
<comment type="similarity">
    <text evidence="5">Belongs to the zinc-containing alcohol dehydrogenase family.</text>
</comment>
<dbReference type="RefSeq" id="XP_008720983.1">
    <property type="nucleotide sequence ID" value="XM_008722761.1"/>
</dbReference>
<dbReference type="InterPro" id="IPR020843">
    <property type="entry name" value="ER"/>
</dbReference>
<reference evidence="7 8" key="1">
    <citation type="submission" date="2013-03" db="EMBL/GenBank/DDBJ databases">
        <title>The Genome Sequence of Phialophora europaea CBS 101466.</title>
        <authorList>
            <consortium name="The Broad Institute Genomics Platform"/>
            <person name="Cuomo C."/>
            <person name="de Hoog S."/>
            <person name="Gorbushina A."/>
            <person name="Walker B."/>
            <person name="Young S.K."/>
            <person name="Zeng Q."/>
            <person name="Gargeya S."/>
            <person name="Fitzgerald M."/>
            <person name="Haas B."/>
            <person name="Abouelleil A."/>
            <person name="Allen A.W."/>
            <person name="Alvarado L."/>
            <person name="Arachchi H.M."/>
            <person name="Berlin A.M."/>
            <person name="Chapman S.B."/>
            <person name="Gainer-Dewar J."/>
            <person name="Goldberg J."/>
            <person name="Griggs A."/>
            <person name="Gujja S."/>
            <person name="Hansen M."/>
            <person name="Howarth C."/>
            <person name="Imamovic A."/>
            <person name="Ireland A."/>
            <person name="Larimer J."/>
            <person name="McCowan C."/>
            <person name="Murphy C."/>
            <person name="Pearson M."/>
            <person name="Poon T.W."/>
            <person name="Priest M."/>
            <person name="Roberts A."/>
            <person name="Saif S."/>
            <person name="Shea T."/>
            <person name="Sisk P."/>
            <person name="Sykes S."/>
            <person name="Wortman J."/>
            <person name="Nusbaum C."/>
            <person name="Birren B."/>
        </authorList>
    </citation>
    <scope>NUCLEOTIDE SEQUENCE [LARGE SCALE GENOMIC DNA]</scope>
    <source>
        <strain evidence="7 8">CBS 101466</strain>
    </source>
</reference>
<dbReference type="SMART" id="SM00829">
    <property type="entry name" value="PKS_ER"/>
    <property type="match status" value="1"/>
</dbReference>
<dbReference type="FunFam" id="3.40.50.720:FF:000022">
    <property type="entry name" value="Cinnamyl alcohol dehydrogenase"/>
    <property type="match status" value="1"/>
</dbReference>
<evidence type="ECO:0000256" key="1">
    <source>
        <dbReference type="ARBA" id="ARBA00001947"/>
    </source>
</evidence>
<dbReference type="eggNOG" id="KOG0023">
    <property type="taxonomic scope" value="Eukaryota"/>
</dbReference>
<dbReference type="InterPro" id="IPR002328">
    <property type="entry name" value="ADH_Zn_CS"/>
</dbReference>
<gene>
    <name evidence="7" type="ORF">HMPREF1541_08442</name>
</gene>
<evidence type="ECO:0000256" key="4">
    <source>
        <dbReference type="ARBA" id="ARBA00023002"/>
    </source>
</evidence>
<dbReference type="InterPro" id="IPR029752">
    <property type="entry name" value="D-isomer_DH_CS1"/>
</dbReference>
<name>W2RLS0_CYPE1</name>
<accession>W2RLS0</accession>
<dbReference type="GO" id="GO:0008270">
    <property type="term" value="F:zinc ion binding"/>
    <property type="evidence" value="ECO:0007669"/>
    <property type="project" value="InterPro"/>
</dbReference>
<dbReference type="SUPFAM" id="SSF50129">
    <property type="entry name" value="GroES-like"/>
    <property type="match status" value="1"/>
</dbReference>
<dbReference type="PROSITE" id="PS00065">
    <property type="entry name" value="D_2_HYDROXYACID_DH_1"/>
    <property type="match status" value="1"/>
</dbReference>
<keyword evidence="2 5" id="KW-0479">Metal-binding</keyword>
<evidence type="ECO:0000256" key="5">
    <source>
        <dbReference type="RuleBase" id="RU361277"/>
    </source>
</evidence>
<dbReference type="STRING" id="1220924.W2RLS0"/>
<dbReference type="PANTHER" id="PTHR42683">
    <property type="entry name" value="ALDEHYDE REDUCTASE"/>
    <property type="match status" value="1"/>
</dbReference>
<dbReference type="OrthoDB" id="1879366at2759"/>
<evidence type="ECO:0000259" key="6">
    <source>
        <dbReference type="SMART" id="SM00829"/>
    </source>
</evidence>
<keyword evidence="3 5" id="KW-0862">Zinc</keyword>
<evidence type="ECO:0000256" key="3">
    <source>
        <dbReference type="ARBA" id="ARBA00022833"/>
    </source>
</evidence>
<dbReference type="EMBL" id="KB822724">
    <property type="protein sequence ID" value="ETN37451.1"/>
    <property type="molecule type" value="Genomic_DNA"/>
</dbReference>
<dbReference type="InterPro" id="IPR047109">
    <property type="entry name" value="CAD-like"/>
</dbReference>
<dbReference type="InterPro" id="IPR013149">
    <property type="entry name" value="ADH-like_C"/>
</dbReference>
<dbReference type="PROSITE" id="PS00059">
    <property type="entry name" value="ADH_ZINC"/>
    <property type="match status" value="1"/>
</dbReference>
<dbReference type="InterPro" id="IPR036291">
    <property type="entry name" value="NAD(P)-bd_dom_sf"/>
</dbReference>
<dbReference type="InterPro" id="IPR013154">
    <property type="entry name" value="ADH-like_N"/>
</dbReference>
<dbReference type="Gene3D" id="3.90.180.10">
    <property type="entry name" value="Medium-chain alcohol dehydrogenases, catalytic domain"/>
    <property type="match status" value="1"/>
</dbReference>
<keyword evidence="4" id="KW-0560">Oxidoreductase</keyword>
<proteinExistence type="inferred from homology"/>
<dbReference type="InterPro" id="IPR011032">
    <property type="entry name" value="GroES-like_sf"/>
</dbReference>
<dbReference type="VEuPathDB" id="FungiDB:HMPREF1541_08442"/>
<comment type="cofactor">
    <cofactor evidence="1 5">
        <name>Zn(2+)</name>
        <dbReference type="ChEBI" id="CHEBI:29105"/>
    </cofactor>
</comment>
<dbReference type="AlphaFoldDB" id="W2RLS0"/>
<dbReference type="Gene3D" id="3.40.50.720">
    <property type="entry name" value="NAD(P)-binding Rossmann-like Domain"/>
    <property type="match status" value="1"/>
</dbReference>
<evidence type="ECO:0000313" key="8">
    <source>
        <dbReference type="Proteomes" id="UP000030752"/>
    </source>
</evidence>
<dbReference type="SUPFAM" id="SSF51735">
    <property type="entry name" value="NAD(P)-binding Rossmann-fold domains"/>
    <property type="match status" value="1"/>
</dbReference>
<evidence type="ECO:0000256" key="2">
    <source>
        <dbReference type="ARBA" id="ARBA00022723"/>
    </source>
</evidence>
<evidence type="ECO:0000313" key="7">
    <source>
        <dbReference type="EMBL" id="ETN37451.1"/>
    </source>
</evidence>
<dbReference type="CDD" id="cd05283">
    <property type="entry name" value="CAD1"/>
    <property type="match status" value="1"/>
</dbReference>
<keyword evidence="8" id="KW-1185">Reference proteome</keyword>